<feature type="region of interest" description="Disordered" evidence="1">
    <location>
        <begin position="138"/>
        <end position="161"/>
    </location>
</feature>
<keyword evidence="2" id="KW-1185">Reference proteome</keyword>
<gene>
    <name evidence="3" type="primary">LOC106811708</name>
</gene>
<accession>A0ABM1EFD1</accession>
<evidence type="ECO:0000313" key="2">
    <source>
        <dbReference type="Proteomes" id="UP000695022"/>
    </source>
</evidence>
<reference evidence="3" key="1">
    <citation type="submission" date="2025-08" db="UniProtKB">
        <authorList>
            <consortium name="RefSeq"/>
        </authorList>
    </citation>
    <scope>IDENTIFICATION</scope>
</reference>
<sequence>MALWKEEMLSTRACYFRTEQEHAAPFLGQRSASLRSAGLSLVSVAVRPIDCPLLSYSLSCGEGATLTEVAVPGVDYAKELSKVMFEIYTSGLSDSRSADDVWNIERELRARYLADASTRINTHRCDVAIVVLYVVKEKEAEEEEPNAEREEEQADKQPEKE</sequence>
<dbReference type="RefSeq" id="XP_014670902.1">
    <property type="nucleotide sequence ID" value="XM_014815416.1"/>
</dbReference>
<dbReference type="GeneID" id="106811708"/>
<organism evidence="2 3">
    <name type="scientific">Priapulus caudatus</name>
    <name type="common">Priapulid worm</name>
    <dbReference type="NCBI Taxonomy" id="37621"/>
    <lineage>
        <taxon>Eukaryota</taxon>
        <taxon>Metazoa</taxon>
        <taxon>Ecdysozoa</taxon>
        <taxon>Scalidophora</taxon>
        <taxon>Priapulida</taxon>
        <taxon>Priapulimorpha</taxon>
        <taxon>Priapulimorphida</taxon>
        <taxon>Priapulidae</taxon>
        <taxon>Priapulus</taxon>
    </lineage>
</organism>
<evidence type="ECO:0000256" key="1">
    <source>
        <dbReference type="SAM" id="MobiDB-lite"/>
    </source>
</evidence>
<name>A0ABM1EFD1_PRICU</name>
<evidence type="ECO:0000313" key="3">
    <source>
        <dbReference type="RefSeq" id="XP_014670902.1"/>
    </source>
</evidence>
<dbReference type="Proteomes" id="UP000695022">
    <property type="component" value="Unplaced"/>
</dbReference>
<protein>
    <submittedName>
        <fullName evidence="3">Uncharacterized protein LOC106811708</fullName>
    </submittedName>
</protein>
<proteinExistence type="predicted"/>
<feature type="compositionally biased region" description="Acidic residues" evidence="1">
    <location>
        <begin position="140"/>
        <end position="153"/>
    </location>
</feature>